<comment type="caution">
    <text evidence="1">The sequence shown here is derived from an EMBL/GenBank/DDBJ whole genome shotgun (WGS) entry which is preliminary data.</text>
</comment>
<protein>
    <recommendedName>
        <fullName evidence="3">FXSXX-COOH protein</fullName>
    </recommendedName>
</protein>
<dbReference type="EMBL" id="BAAAQN010000023">
    <property type="protein sequence ID" value="GAA2036255.1"/>
    <property type="molecule type" value="Genomic_DNA"/>
</dbReference>
<evidence type="ECO:0000313" key="2">
    <source>
        <dbReference type="Proteomes" id="UP001500751"/>
    </source>
</evidence>
<evidence type="ECO:0008006" key="3">
    <source>
        <dbReference type="Google" id="ProtNLM"/>
    </source>
</evidence>
<evidence type="ECO:0000313" key="1">
    <source>
        <dbReference type="EMBL" id="GAA2036255.1"/>
    </source>
</evidence>
<name>A0ABN2UF44_9ACTN</name>
<gene>
    <name evidence="1" type="ORF">GCM10009839_41410</name>
</gene>
<dbReference type="Proteomes" id="UP001500751">
    <property type="component" value="Unassembled WGS sequence"/>
</dbReference>
<reference evidence="1 2" key="1">
    <citation type="journal article" date="2019" name="Int. J. Syst. Evol. Microbiol.">
        <title>The Global Catalogue of Microorganisms (GCM) 10K type strain sequencing project: providing services to taxonomists for standard genome sequencing and annotation.</title>
        <authorList>
            <consortium name="The Broad Institute Genomics Platform"/>
            <consortium name="The Broad Institute Genome Sequencing Center for Infectious Disease"/>
            <person name="Wu L."/>
            <person name="Ma J."/>
        </authorList>
    </citation>
    <scope>NUCLEOTIDE SEQUENCE [LARGE SCALE GENOMIC DNA]</scope>
    <source>
        <strain evidence="1 2">JCM 16014</strain>
    </source>
</reference>
<dbReference type="RefSeq" id="WP_344667272.1">
    <property type="nucleotide sequence ID" value="NZ_BAAAQN010000023.1"/>
</dbReference>
<proteinExistence type="predicted"/>
<organism evidence="1 2">
    <name type="scientific">Catenulispora yoronensis</name>
    <dbReference type="NCBI Taxonomy" id="450799"/>
    <lineage>
        <taxon>Bacteria</taxon>
        <taxon>Bacillati</taxon>
        <taxon>Actinomycetota</taxon>
        <taxon>Actinomycetes</taxon>
        <taxon>Catenulisporales</taxon>
        <taxon>Catenulisporaceae</taxon>
        <taxon>Catenulispora</taxon>
    </lineage>
</organism>
<accession>A0ABN2UF44</accession>
<sequence length="71" mass="7145">MAHTEPVGGMPDLSDLALDALADAGNPALRAAVAATLRRREGSGIVYAGFNAGLTAVDVPFGPDSGDDPDH</sequence>
<keyword evidence="2" id="KW-1185">Reference proteome</keyword>